<dbReference type="Gene3D" id="3.40.50.300">
    <property type="entry name" value="P-loop containing nucleotide triphosphate hydrolases"/>
    <property type="match status" value="1"/>
</dbReference>
<protein>
    <submittedName>
        <fullName evidence="6">ABC transporter ATP-binding protein</fullName>
    </submittedName>
</protein>
<dbReference type="InterPro" id="IPR003593">
    <property type="entry name" value="AAA+_ATPase"/>
</dbReference>
<keyword evidence="3" id="KW-0547">Nucleotide-binding</keyword>
<comment type="similarity">
    <text evidence="1">Belongs to the ABC transporter superfamily.</text>
</comment>
<gene>
    <name evidence="6" type="ORF">EKH83_04650</name>
</gene>
<comment type="caution">
    <text evidence="6">The sequence shown here is derived from an EMBL/GenBank/DDBJ whole genome shotgun (WGS) entry which is preliminary data.</text>
</comment>
<keyword evidence="4 6" id="KW-0067">ATP-binding</keyword>
<evidence type="ECO:0000256" key="1">
    <source>
        <dbReference type="ARBA" id="ARBA00005417"/>
    </source>
</evidence>
<evidence type="ECO:0000256" key="3">
    <source>
        <dbReference type="ARBA" id="ARBA00022741"/>
    </source>
</evidence>
<dbReference type="Proteomes" id="UP000290848">
    <property type="component" value="Unassembled WGS sequence"/>
</dbReference>
<sequence length="216" mass="24348">MLEIDSVSLCFGRKQVLSGCYICCKPGEIVGLLGRNGCGKSSLLKIIFGTLKADFMHLKVGSEITKKTFPGKDVAYLPQHNFIPPFLTVRKVLEDCDPSVATEEAVVSLNELKDSRINSLSGGERRFLECLWLLSRPATYLLLDEPFSEIAPFQIEILQDIIRTKGKTKGIILTDHFYLPLMEVSTRIVLMHNNAIYNIRDESDLILYNYIPDFSN</sequence>
<dbReference type="Pfam" id="PF00005">
    <property type="entry name" value="ABC_tran"/>
    <property type="match status" value="1"/>
</dbReference>
<evidence type="ECO:0000313" key="6">
    <source>
        <dbReference type="EMBL" id="RXF71004.1"/>
    </source>
</evidence>
<dbReference type="SMART" id="SM00382">
    <property type="entry name" value="AAA"/>
    <property type="match status" value="1"/>
</dbReference>
<dbReference type="PANTHER" id="PTHR42734:SF17">
    <property type="entry name" value="METAL TRANSPORT SYSTEM ATP-BINDING PROTEIN TM_0124-RELATED"/>
    <property type="match status" value="1"/>
</dbReference>
<dbReference type="PANTHER" id="PTHR42734">
    <property type="entry name" value="METAL TRANSPORT SYSTEM ATP-BINDING PROTEIN TM_0124-RELATED"/>
    <property type="match status" value="1"/>
</dbReference>
<evidence type="ECO:0000256" key="4">
    <source>
        <dbReference type="ARBA" id="ARBA00022840"/>
    </source>
</evidence>
<dbReference type="EMBL" id="RXOC01000003">
    <property type="protein sequence ID" value="RXF71004.1"/>
    <property type="molecule type" value="Genomic_DNA"/>
</dbReference>
<dbReference type="RefSeq" id="WP_128768250.1">
    <property type="nucleotide sequence ID" value="NZ_RXOC01000003.1"/>
</dbReference>
<evidence type="ECO:0000259" key="5">
    <source>
        <dbReference type="PROSITE" id="PS50893"/>
    </source>
</evidence>
<evidence type="ECO:0000313" key="7">
    <source>
        <dbReference type="Proteomes" id="UP000290848"/>
    </source>
</evidence>
<proteinExistence type="inferred from homology"/>
<feature type="domain" description="ABC transporter" evidence="5">
    <location>
        <begin position="2"/>
        <end position="215"/>
    </location>
</feature>
<accession>A0A4Q0MCS9</accession>
<dbReference type="SUPFAM" id="SSF52540">
    <property type="entry name" value="P-loop containing nucleoside triphosphate hydrolases"/>
    <property type="match status" value="1"/>
</dbReference>
<dbReference type="InterPro" id="IPR003439">
    <property type="entry name" value="ABC_transporter-like_ATP-bd"/>
</dbReference>
<organism evidence="6 7">
    <name type="scientific">Arcticibacter tournemirensis</name>
    <dbReference type="NCBI Taxonomy" id="699437"/>
    <lineage>
        <taxon>Bacteria</taxon>
        <taxon>Pseudomonadati</taxon>
        <taxon>Bacteroidota</taxon>
        <taxon>Sphingobacteriia</taxon>
        <taxon>Sphingobacteriales</taxon>
        <taxon>Sphingobacteriaceae</taxon>
        <taxon>Arcticibacter</taxon>
    </lineage>
</organism>
<dbReference type="AlphaFoldDB" id="A0A4Q0MCS9"/>
<reference evidence="6 7" key="1">
    <citation type="submission" date="2018-12" db="EMBL/GenBank/DDBJ databases">
        <title>The Draft Genome Sequence of the Soil Bacterium Pedobacter tournemirensis R1.</title>
        <authorList>
            <person name="He J."/>
        </authorList>
    </citation>
    <scope>NUCLEOTIDE SEQUENCE [LARGE SCALE GENOMIC DNA]</scope>
    <source>
        <strain evidence="6 7">R1</strain>
    </source>
</reference>
<evidence type="ECO:0000256" key="2">
    <source>
        <dbReference type="ARBA" id="ARBA00022448"/>
    </source>
</evidence>
<dbReference type="GO" id="GO:0016887">
    <property type="term" value="F:ATP hydrolysis activity"/>
    <property type="evidence" value="ECO:0007669"/>
    <property type="project" value="InterPro"/>
</dbReference>
<keyword evidence="2" id="KW-0813">Transport</keyword>
<dbReference type="InterPro" id="IPR027417">
    <property type="entry name" value="P-loop_NTPase"/>
</dbReference>
<name>A0A4Q0MCS9_9SPHI</name>
<dbReference type="InterPro" id="IPR050153">
    <property type="entry name" value="Metal_Ion_Import_ABC"/>
</dbReference>
<dbReference type="PROSITE" id="PS50893">
    <property type="entry name" value="ABC_TRANSPORTER_2"/>
    <property type="match status" value="1"/>
</dbReference>
<dbReference type="GO" id="GO:0005524">
    <property type="term" value="F:ATP binding"/>
    <property type="evidence" value="ECO:0007669"/>
    <property type="project" value="UniProtKB-KW"/>
</dbReference>